<name>A0A4R6M0W3_9FIRM</name>
<evidence type="ECO:0000256" key="6">
    <source>
        <dbReference type="ARBA" id="ARBA00018101"/>
    </source>
</evidence>
<organism evidence="17 18">
    <name type="scientific">Halanaerobium saccharolyticum</name>
    <dbReference type="NCBI Taxonomy" id="43595"/>
    <lineage>
        <taxon>Bacteria</taxon>
        <taxon>Bacillati</taxon>
        <taxon>Bacillota</taxon>
        <taxon>Clostridia</taxon>
        <taxon>Halanaerobiales</taxon>
        <taxon>Halanaerobiaceae</taxon>
        <taxon>Halanaerobium</taxon>
    </lineage>
</organism>
<evidence type="ECO:0000256" key="10">
    <source>
        <dbReference type="ARBA" id="ARBA00023002"/>
    </source>
</evidence>
<comment type="pathway">
    <text evidence="3">Pyrimidine metabolism; UMP biosynthesis via de novo pathway; orotate from (S)-dihydroorotate (NAD(+) route): step 1/1.</text>
</comment>
<evidence type="ECO:0000256" key="5">
    <source>
        <dbReference type="ARBA" id="ARBA00012061"/>
    </source>
</evidence>
<evidence type="ECO:0000256" key="4">
    <source>
        <dbReference type="ARBA" id="ARBA00010804"/>
    </source>
</evidence>
<evidence type="ECO:0000313" key="18">
    <source>
        <dbReference type="Proteomes" id="UP000295064"/>
    </source>
</evidence>
<evidence type="ECO:0000256" key="7">
    <source>
        <dbReference type="ARBA" id="ARBA00022630"/>
    </source>
</evidence>
<evidence type="ECO:0000256" key="15">
    <source>
        <dbReference type="ARBA" id="ARBA00048996"/>
    </source>
</evidence>
<dbReference type="InterPro" id="IPR017896">
    <property type="entry name" value="4Fe4S_Fe-S-bd"/>
</dbReference>
<evidence type="ECO:0000256" key="3">
    <source>
        <dbReference type="ARBA" id="ARBA00004715"/>
    </source>
</evidence>
<evidence type="ECO:0000256" key="9">
    <source>
        <dbReference type="ARBA" id="ARBA00022975"/>
    </source>
</evidence>
<evidence type="ECO:0000313" key="17">
    <source>
        <dbReference type="EMBL" id="TDO94838.1"/>
    </source>
</evidence>
<dbReference type="SUPFAM" id="SSF51395">
    <property type="entry name" value="FMN-linked oxidoreductases"/>
    <property type="match status" value="1"/>
</dbReference>
<comment type="function">
    <text evidence="2">Catalyzes the conversion of dihydroorotate to orotate with NAD(+) as electron acceptor.</text>
</comment>
<dbReference type="InterPro" id="IPR005720">
    <property type="entry name" value="Dihydroorotate_DH_cat"/>
</dbReference>
<evidence type="ECO:0000256" key="12">
    <source>
        <dbReference type="ARBA" id="ARBA00030119"/>
    </source>
</evidence>
<dbReference type="Proteomes" id="UP000295064">
    <property type="component" value="Unassembled WGS sequence"/>
</dbReference>
<dbReference type="RefSeq" id="WP_133513916.1">
    <property type="nucleotide sequence ID" value="NZ_SNWX01000002.1"/>
</dbReference>
<comment type="cofactor">
    <cofactor evidence="1">
        <name>FMN</name>
        <dbReference type="ChEBI" id="CHEBI:58210"/>
    </cofactor>
</comment>
<evidence type="ECO:0000259" key="16">
    <source>
        <dbReference type="PROSITE" id="PS51379"/>
    </source>
</evidence>
<dbReference type="PROSITE" id="PS00912">
    <property type="entry name" value="DHODEHASE_2"/>
    <property type="match status" value="1"/>
</dbReference>
<keyword evidence="10" id="KW-0560">Oxidoreductase</keyword>
<sequence length="361" mass="38479">MADLSVKLFDFTLKNPVMPAAGPPIKDAKMAAKAKAGGTGAIVTKTISTKAAEVPRPNMAQTRGGFMNTELWSEMGPDHWLENEYPKIKDLGLPVIVGLGYSAEQISELVKKTEAYADAFELSTHYLGSDTSPVVESIKAAKKATDKPVMVKLSPQIDIPKFARAAAEAGADGLVLINSFGPTLDFDIDSGRPLMGSADGYGWLSGEAIFPLALRAVFQAVQTVDIPVLAVGGISTGADAVKMIMAGAQAVQTCTAAILKGPQVYGKIAEEIDQYLEKHGYQNLDQIRGLAQKAAPEAANYETRVPKIKRDNCTGCRLCIISCVYDANYLDQENRIVIDAEKCAGCGLCVTRCNFEALALA</sequence>
<keyword evidence="9" id="KW-0665">Pyrimidine biosynthesis</keyword>
<dbReference type="Pfam" id="PF01180">
    <property type="entry name" value="DHO_dh"/>
    <property type="match status" value="1"/>
</dbReference>
<dbReference type="PROSITE" id="PS51379">
    <property type="entry name" value="4FE4S_FER_2"/>
    <property type="match status" value="2"/>
</dbReference>
<comment type="catalytic activity">
    <reaction evidence="15">
        <text>(S)-dihydroorotate + NAD(+) = orotate + NADH + H(+)</text>
        <dbReference type="Rhea" id="RHEA:13513"/>
        <dbReference type="ChEBI" id="CHEBI:15378"/>
        <dbReference type="ChEBI" id="CHEBI:30839"/>
        <dbReference type="ChEBI" id="CHEBI:30864"/>
        <dbReference type="ChEBI" id="CHEBI:57540"/>
        <dbReference type="ChEBI" id="CHEBI:57945"/>
        <dbReference type="EC" id="1.3.1.14"/>
    </reaction>
</comment>
<dbReference type="PANTHER" id="PTHR48109:SF1">
    <property type="entry name" value="DIHYDROOROTATE DEHYDROGENASE (FUMARATE)"/>
    <property type="match status" value="1"/>
</dbReference>
<dbReference type="GO" id="GO:0006207">
    <property type="term" value="P:'de novo' pyrimidine nucleobase biosynthetic process"/>
    <property type="evidence" value="ECO:0007669"/>
    <property type="project" value="InterPro"/>
</dbReference>
<gene>
    <name evidence="17" type="ORF">DFR79_102216</name>
</gene>
<dbReference type="Gene3D" id="2.30.26.10">
    <property type="entry name" value="Dihydroorotate Dehydrogenase A, chain A, domain 2"/>
    <property type="match status" value="1"/>
</dbReference>
<reference evidence="17 18" key="1">
    <citation type="submission" date="2019-03" db="EMBL/GenBank/DDBJ databases">
        <title>Subsurface microbial communities from deep shales in Ohio and West Virginia, USA.</title>
        <authorList>
            <person name="Wrighton K."/>
        </authorList>
    </citation>
    <scope>NUCLEOTIDE SEQUENCE [LARGE SCALE GENOMIC DNA]</scope>
    <source>
        <strain evidence="17 18">MA284_T2</strain>
    </source>
</reference>
<dbReference type="UniPathway" id="UPA00070"/>
<dbReference type="SUPFAM" id="SSF54862">
    <property type="entry name" value="4Fe-4S ferredoxins"/>
    <property type="match status" value="1"/>
</dbReference>
<evidence type="ECO:0000256" key="8">
    <source>
        <dbReference type="ARBA" id="ARBA00022643"/>
    </source>
</evidence>
<dbReference type="InterPro" id="IPR001295">
    <property type="entry name" value="Dihydroorotate_DH_CS"/>
</dbReference>
<evidence type="ECO:0000256" key="1">
    <source>
        <dbReference type="ARBA" id="ARBA00001917"/>
    </source>
</evidence>
<dbReference type="GO" id="GO:0044205">
    <property type="term" value="P:'de novo' UMP biosynthetic process"/>
    <property type="evidence" value="ECO:0007669"/>
    <property type="project" value="UniProtKB-UniPathway"/>
</dbReference>
<comment type="similarity">
    <text evidence="4">Belongs to the dihydropyrimidine dehydrogenase family.</text>
</comment>
<feature type="domain" description="4Fe-4S ferredoxin-type" evidence="16">
    <location>
        <begin position="304"/>
        <end position="333"/>
    </location>
</feature>
<keyword evidence="8" id="KW-0288">FMN</keyword>
<keyword evidence="7" id="KW-0285">Flavoprotein</keyword>
<dbReference type="OrthoDB" id="9794954at2"/>
<evidence type="ECO:0000256" key="13">
    <source>
        <dbReference type="ARBA" id="ARBA00032046"/>
    </source>
</evidence>
<dbReference type="Gene3D" id="3.30.70.20">
    <property type="match status" value="2"/>
</dbReference>
<dbReference type="Gene3D" id="3.20.20.70">
    <property type="entry name" value="Aldolase class I"/>
    <property type="match status" value="1"/>
</dbReference>
<protein>
    <recommendedName>
        <fullName evidence="6">Dihydroorotate dehydrogenase B (NAD(+)), catalytic subunit</fullName>
        <ecNumber evidence="5">1.3.1.14</ecNumber>
    </recommendedName>
    <alternativeName>
        <fullName evidence="11">Dihydroorotate oxidase B</fullName>
    </alternativeName>
    <alternativeName>
        <fullName evidence="14">Dihydrothymine dehydrogenase</fullName>
    </alternativeName>
    <alternativeName>
        <fullName evidence="12">Dihydrouracil dehydrogenase</fullName>
    </alternativeName>
    <alternativeName>
        <fullName evidence="13">Orotate reductase (NADH)</fullName>
    </alternativeName>
</protein>
<dbReference type="Pfam" id="PF12838">
    <property type="entry name" value="Fer4_7"/>
    <property type="match status" value="1"/>
</dbReference>
<dbReference type="EMBL" id="SNWX01000002">
    <property type="protein sequence ID" value="TDO94838.1"/>
    <property type="molecule type" value="Genomic_DNA"/>
</dbReference>
<dbReference type="InterPro" id="IPR013785">
    <property type="entry name" value="Aldolase_TIM"/>
</dbReference>
<dbReference type="AlphaFoldDB" id="A0A4R6M0W3"/>
<dbReference type="InterPro" id="IPR023359">
    <property type="entry name" value="Dihydro_DH_chainA_dom2"/>
</dbReference>
<dbReference type="GO" id="GO:0005737">
    <property type="term" value="C:cytoplasm"/>
    <property type="evidence" value="ECO:0007669"/>
    <property type="project" value="InterPro"/>
</dbReference>
<dbReference type="InterPro" id="IPR050074">
    <property type="entry name" value="DHO_dehydrogenase"/>
</dbReference>
<feature type="domain" description="4Fe-4S ferredoxin-type" evidence="16">
    <location>
        <begin position="334"/>
        <end position="361"/>
    </location>
</feature>
<proteinExistence type="inferred from homology"/>
<dbReference type="EC" id="1.3.1.14" evidence="5"/>
<comment type="caution">
    <text evidence="17">The sequence shown here is derived from an EMBL/GenBank/DDBJ whole genome shotgun (WGS) entry which is preliminary data.</text>
</comment>
<evidence type="ECO:0000256" key="14">
    <source>
        <dbReference type="ARBA" id="ARBA00032722"/>
    </source>
</evidence>
<accession>A0A4R6M0W3</accession>
<dbReference type="PANTHER" id="PTHR48109">
    <property type="entry name" value="DIHYDROOROTATE DEHYDROGENASE (QUINONE), MITOCHONDRIAL-RELATED"/>
    <property type="match status" value="1"/>
</dbReference>
<dbReference type="GO" id="GO:0004589">
    <property type="term" value="F:dihydroorotate dehydrogenase (NAD+) activity"/>
    <property type="evidence" value="ECO:0007669"/>
    <property type="project" value="UniProtKB-EC"/>
</dbReference>
<evidence type="ECO:0000256" key="11">
    <source>
        <dbReference type="ARBA" id="ARBA00029718"/>
    </source>
</evidence>
<evidence type="ECO:0000256" key="2">
    <source>
        <dbReference type="ARBA" id="ARBA00003616"/>
    </source>
</evidence>